<accession>A0A6C0J4S8</accession>
<dbReference type="AlphaFoldDB" id="A0A6C0J4S8"/>
<evidence type="ECO:0000313" key="1">
    <source>
        <dbReference type="EMBL" id="QHU00642.1"/>
    </source>
</evidence>
<sequence length="155" mass="18164">MISFKDTEMLKHSVIKEAHNLNVESLCRFYESGIFNKLYIKENNIYNEGLQIDSLHKDDDIYKFLVEFSTQLKITPDTIMLRSLSRCTKMKLLILTGNKINPNDDLNPIHNALGNLYNGYKTFFTGEFIFSFYEAVMVLGHEVKVFDILKQYIYK</sequence>
<organism evidence="1">
    <name type="scientific">viral metagenome</name>
    <dbReference type="NCBI Taxonomy" id="1070528"/>
    <lineage>
        <taxon>unclassified sequences</taxon>
        <taxon>metagenomes</taxon>
        <taxon>organismal metagenomes</taxon>
    </lineage>
</organism>
<dbReference type="EMBL" id="MN740328">
    <property type="protein sequence ID" value="QHU00642.1"/>
    <property type="molecule type" value="Genomic_DNA"/>
</dbReference>
<protein>
    <submittedName>
        <fullName evidence="1">Uncharacterized protein</fullName>
    </submittedName>
</protein>
<name>A0A6C0J4S8_9ZZZZ</name>
<proteinExistence type="predicted"/>
<reference evidence="1" key="1">
    <citation type="journal article" date="2020" name="Nature">
        <title>Giant virus diversity and host interactions through global metagenomics.</title>
        <authorList>
            <person name="Schulz F."/>
            <person name="Roux S."/>
            <person name="Paez-Espino D."/>
            <person name="Jungbluth S."/>
            <person name="Walsh D.A."/>
            <person name="Denef V.J."/>
            <person name="McMahon K.D."/>
            <person name="Konstantinidis K.T."/>
            <person name="Eloe-Fadrosh E.A."/>
            <person name="Kyrpides N.C."/>
            <person name="Woyke T."/>
        </authorList>
    </citation>
    <scope>NUCLEOTIDE SEQUENCE</scope>
    <source>
        <strain evidence="1">GVMAG-M-3300025860-20</strain>
    </source>
</reference>